<gene>
    <name evidence="1" type="ORF">J2W83_004272</name>
</gene>
<evidence type="ECO:0000313" key="2">
    <source>
        <dbReference type="Proteomes" id="UP001259587"/>
    </source>
</evidence>
<dbReference type="EMBL" id="JAVDTH010000032">
    <property type="protein sequence ID" value="MDR6714636.1"/>
    <property type="molecule type" value="Genomic_DNA"/>
</dbReference>
<reference evidence="1" key="1">
    <citation type="submission" date="2023-07" db="EMBL/GenBank/DDBJ databases">
        <title>Sorghum-associated microbial communities from plants grown in Nebraska, USA.</title>
        <authorList>
            <person name="Schachtman D."/>
        </authorList>
    </citation>
    <scope>NUCLEOTIDE SEQUENCE</scope>
    <source>
        <strain evidence="1">BE56</strain>
    </source>
</reference>
<comment type="caution">
    <text evidence="1">The sequence shown here is derived from an EMBL/GenBank/DDBJ whole genome shotgun (WGS) entry which is preliminary data.</text>
</comment>
<organism evidence="1 2">
    <name type="scientific">Pseudomonas hunanensis</name>
    <dbReference type="NCBI Taxonomy" id="1247546"/>
    <lineage>
        <taxon>Bacteria</taxon>
        <taxon>Pseudomonadati</taxon>
        <taxon>Pseudomonadota</taxon>
        <taxon>Gammaproteobacteria</taxon>
        <taxon>Pseudomonadales</taxon>
        <taxon>Pseudomonadaceae</taxon>
        <taxon>Pseudomonas</taxon>
    </lineage>
</organism>
<accession>A0ACC6K884</accession>
<name>A0ACC6K884_9PSED</name>
<keyword evidence="2" id="KW-1185">Reference proteome</keyword>
<protein>
    <submittedName>
        <fullName evidence="1">Chaperone protein EcpD</fullName>
    </submittedName>
</protein>
<evidence type="ECO:0000313" key="1">
    <source>
        <dbReference type="EMBL" id="MDR6714636.1"/>
    </source>
</evidence>
<proteinExistence type="predicted"/>
<dbReference type="Proteomes" id="UP001259587">
    <property type="component" value="Unassembled WGS sequence"/>
</dbReference>
<sequence length="246" mass="27527">MRSPSRSRSWSRLLAACACFATVLPSAQAALTISSTRIVQHSDRHSTSVIIANPSKRPYAAQIWVNTETDDTTTTVPLIASPALARLDPDSEQTVQINRLPNDLPQDRETLFYFNVQEIPQAQDNAPNTLTIALRTRIKLFYRPSQLQGRPDDHFKAVEWSLQTIDGKPHLVVDNPTPYYYTFGTLEFSQGGQTETLEARAMAIPKNRQSYPLKHVATASTAQVTFNIVNDYGAVSETVTRKLPRR</sequence>